<protein>
    <submittedName>
        <fullName evidence="1">Uncharacterized protein</fullName>
    </submittedName>
</protein>
<accession>A0A0M6ZEH3</accession>
<reference evidence="2" key="1">
    <citation type="submission" date="2015-07" db="EMBL/GenBank/DDBJ databases">
        <authorList>
            <person name="Rodrigo-Torres Lidia"/>
            <person name="Arahal R.David."/>
        </authorList>
    </citation>
    <scope>NUCLEOTIDE SEQUENCE [LARGE SCALE GENOMIC DNA]</scope>
    <source>
        <strain evidence="2">CECT 5096</strain>
    </source>
</reference>
<evidence type="ECO:0000313" key="1">
    <source>
        <dbReference type="EMBL" id="CTQ72229.1"/>
    </source>
</evidence>
<gene>
    <name evidence="1" type="ORF">LA5096_03161</name>
</gene>
<name>A0A0M6ZEH3_9HYPH</name>
<evidence type="ECO:0000313" key="2">
    <source>
        <dbReference type="Proteomes" id="UP000049983"/>
    </source>
</evidence>
<dbReference type="Proteomes" id="UP000049983">
    <property type="component" value="Unassembled WGS sequence"/>
</dbReference>
<keyword evidence="2" id="KW-1185">Reference proteome</keyword>
<proteinExistence type="predicted"/>
<organism evidence="1 2">
    <name type="scientific">Roseibium album</name>
    <dbReference type="NCBI Taxonomy" id="311410"/>
    <lineage>
        <taxon>Bacteria</taxon>
        <taxon>Pseudomonadati</taxon>
        <taxon>Pseudomonadota</taxon>
        <taxon>Alphaproteobacteria</taxon>
        <taxon>Hyphomicrobiales</taxon>
        <taxon>Stappiaceae</taxon>
        <taxon>Roseibium</taxon>
    </lineage>
</organism>
<dbReference type="AlphaFoldDB" id="A0A0M6ZEH3"/>
<dbReference type="EMBL" id="CXWC01000011">
    <property type="protein sequence ID" value="CTQ72229.1"/>
    <property type="molecule type" value="Genomic_DNA"/>
</dbReference>
<sequence>MFGNKTDPNSKMTTFVELIADRCANCSGRLRANAFDLGSALAGLVLPEDPVNLLIKAGDPTIEITEQIVKFSDCITSQRR</sequence>